<dbReference type="InterPro" id="IPR011009">
    <property type="entry name" value="Kinase-like_dom_sf"/>
</dbReference>
<gene>
    <name evidence="1" type="ORF">Aru02nite_43210</name>
</gene>
<dbReference type="Gene3D" id="3.30.200.20">
    <property type="entry name" value="Phosphorylase Kinase, domain 1"/>
    <property type="match status" value="1"/>
</dbReference>
<evidence type="ECO:0008006" key="3">
    <source>
        <dbReference type="Google" id="ProtNLM"/>
    </source>
</evidence>
<sequence>MVDSLEHGAGGNRLDWPTLPLAVRAAVEARLGDRVVRAETQNGGFSPALAARLTLAGGDTVFVKAGSGAHNADTARMYRQEARVVSALPGAVPTPRFRWTFDHDDWVVLAFDDGAVRPPHVPADRPWSARPPRLPWRADERDRVLAALTDLGRSLTPAPAGVPVSDLSDDQGLTGFRDLARDGHERLAEAYPWVASRLDLLAGYESRWPAAAAGDTLLHGDLRADNMLLTPERVLFVDWPAAVRGVAWFDLVAFLPSLAMQGGGDPEAIVRDHPLTAGADPADVTAGIAAVAGYFVSASLRPAPPALPRIREFQRAQALPALDWLRRRAA</sequence>
<comment type="caution">
    <text evidence="1">The sequence shown here is derived from an EMBL/GenBank/DDBJ whole genome shotgun (WGS) entry which is preliminary data.</text>
</comment>
<proteinExistence type="predicted"/>
<reference evidence="1" key="1">
    <citation type="submission" date="2021-01" db="EMBL/GenBank/DDBJ databases">
        <title>Whole genome shotgun sequence of Actinocatenispora rupis NBRC 107355.</title>
        <authorList>
            <person name="Komaki H."/>
            <person name="Tamura T."/>
        </authorList>
    </citation>
    <scope>NUCLEOTIDE SEQUENCE</scope>
    <source>
        <strain evidence="1">NBRC 107355</strain>
    </source>
</reference>
<keyword evidence="2" id="KW-1185">Reference proteome</keyword>
<dbReference type="RefSeq" id="WP_203660460.1">
    <property type="nucleotide sequence ID" value="NZ_BAAAZM010000011.1"/>
</dbReference>
<dbReference type="Proteomes" id="UP000612808">
    <property type="component" value="Unassembled WGS sequence"/>
</dbReference>
<evidence type="ECO:0000313" key="1">
    <source>
        <dbReference type="EMBL" id="GID13432.1"/>
    </source>
</evidence>
<protein>
    <recommendedName>
        <fullName evidence="3">Phosphotransferase enzyme family protein</fullName>
    </recommendedName>
</protein>
<dbReference type="AlphaFoldDB" id="A0A8J3NDX5"/>
<dbReference type="Gene3D" id="3.90.1200.10">
    <property type="match status" value="1"/>
</dbReference>
<dbReference type="EMBL" id="BOMB01000024">
    <property type="protein sequence ID" value="GID13432.1"/>
    <property type="molecule type" value="Genomic_DNA"/>
</dbReference>
<name>A0A8J3NDX5_9ACTN</name>
<organism evidence="1 2">
    <name type="scientific">Actinocatenispora rupis</name>
    <dbReference type="NCBI Taxonomy" id="519421"/>
    <lineage>
        <taxon>Bacteria</taxon>
        <taxon>Bacillati</taxon>
        <taxon>Actinomycetota</taxon>
        <taxon>Actinomycetes</taxon>
        <taxon>Micromonosporales</taxon>
        <taxon>Micromonosporaceae</taxon>
        <taxon>Actinocatenispora</taxon>
    </lineage>
</organism>
<accession>A0A8J3NDX5</accession>
<evidence type="ECO:0000313" key="2">
    <source>
        <dbReference type="Proteomes" id="UP000612808"/>
    </source>
</evidence>
<dbReference type="SUPFAM" id="SSF56112">
    <property type="entry name" value="Protein kinase-like (PK-like)"/>
    <property type="match status" value="1"/>
</dbReference>